<name>A0A151CHV6_9BACT</name>
<feature type="domain" description="CBS" evidence="5">
    <location>
        <begin position="72"/>
        <end position="129"/>
    </location>
</feature>
<feature type="domain" description="CBS" evidence="5">
    <location>
        <begin position="201"/>
        <end position="258"/>
    </location>
</feature>
<dbReference type="InterPro" id="IPR046342">
    <property type="entry name" value="CBS_dom_sf"/>
</dbReference>
<evidence type="ECO:0000256" key="1">
    <source>
        <dbReference type="ARBA" id="ARBA00012528"/>
    </source>
</evidence>
<comment type="catalytic activity">
    <reaction evidence="2">
        <text>2 GTP = 3',3'-c-di-GMP + 2 diphosphate</text>
        <dbReference type="Rhea" id="RHEA:24898"/>
        <dbReference type="ChEBI" id="CHEBI:33019"/>
        <dbReference type="ChEBI" id="CHEBI:37565"/>
        <dbReference type="ChEBI" id="CHEBI:58805"/>
        <dbReference type="EC" id="2.7.7.65"/>
    </reaction>
</comment>
<dbReference type="InterPro" id="IPR029787">
    <property type="entry name" value="Nucleotide_cyclase"/>
</dbReference>
<dbReference type="CDD" id="cd01949">
    <property type="entry name" value="GGDEF"/>
    <property type="match status" value="1"/>
</dbReference>
<dbReference type="Pfam" id="PF00571">
    <property type="entry name" value="CBS"/>
    <property type="match status" value="4"/>
</dbReference>
<dbReference type="EC" id="2.7.7.65" evidence="1"/>
<dbReference type="GO" id="GO:0052621">
    <property type="term" value="F:diguanylate cyclase activity"/>
    <property type="evidence" value="ECO:0007669"/>
    <property type="project" value="UniProtKB-EC"/>
</dbReference>
<dbReference type="Gene3D" id="3.10.580.10">
    <property type="entry name" value="CBS-domain"/>
    <property type="match status" value="2"/>
</dbReference>
<dbReference type="InterPro" id="IPR000644">
    <property type="entry name" value="CBS_dom"/>
</dbReference>
<dbReference type="Pfam" id="PF00990">
    <property type="entry name" value="GGDEF"/>
    <property type="match status" value="1"/>
</dbReference>
<dbReference type="Proteomes" id="UP000075359">
    <property type="component" value="Unassembled WGS sequence"/>
</dbReference>
<dbReference type="OrthoDB" id="8554767at2"/>
<sequence>MYFPKVSEITTTEVISISRASTLAEAIDMLFRSNHRNVVVTGQDHYYLLSIYEILRLNREQQKKNILLETLELPKMPTIYKEKSIIDTLAYLHNDFEQIVVLNDDNSLYGIITQSDILSSIDPDTLMDNYRLSDLLHIKKRNRWIDKEETTLDIFNTMERYKHDATMIVEAGKPIGIITTKDILRLLKSHVDLSLPIKTYMVSPVETISQYCTLNEALSFMQDKSFKRIVTVDDEGILTGSITQKELISIAYTRWVRMMQTYQKELRDTNEKLEQKSRKFEKIAATDSLTGLYNRMKFLELFVSEYTVMVQRENALSLLVIDLDHFKQVNDTYGHNIGDEMLKQISNLLLRELRNVDILCRWGGEEFVALLPAADCDTAYRIAEKLCRVIEAFSLEGMPCITASIGVSQIRESDDLNEVIERADKALYAAKMSGRNCVKKATL</sequence>
<dbReference type="SUPFAM" id="SSF55073">
    <property type="entry name" value="Nucleotide cyclase"/>
    <property type="match status" value="1"/>
</dbReference>
<protein>
    <recommendedName>
        <fullName evidence="1">diguanylate cyclase</fullName>
        <ecNumber evidence="1">2.7.7.65</ecNumber>
    </recommendedName>
</protein>
<reference evidence="6 7" key="1">
    <citation type="submission" date="2015-11" db="EMBL/GenBank/DDBJ databases">
        <title>Draft genome of Sulfurovum riftiae 1812E, a member of the Epsilonproteobacteria isolated from the tube of the deep-sea hydrothermal vent tubewom Riftia pachyptila.</title>
        <authorList>
            <person name="Vetriani C."/>
            <person name="Giovannelli D."/>
        </authorList>
    </citation>
    <scope>NUCLEOTIDE SEQUENCE [LARGE SCALE GENOMIC DNA]</scope>
    <source>
        <strain evidence="6 7">1812E</strain>
    </source>
</reference>
<keyword evidence="3" id="KW-0129">CBS domain</keyword>
<dbReference type="STRING" id="1630136.AS592_03820"/>
<organism evidence="6 7">
    <name type="scientific">Sulfurovum riftiae</name>
    <dbReference type="NCBI Taxonomy" id="1630136"/>
    <lineage>
        <taxon>Bacteria</taxon>
        <taxon>Pseudomonadati</taxon>
        <taxon>Campylobacterota</taxon>
        <taxon>Epsilonproteobacteria</taxon>
        <taxon>Campylobacterales</taxon>
        <taxon>Sulfurovaceae</taxon>
        <taxon>Sulfurovum</taxon>
    </lineage>
</organism>
<dbReference type="GO" id="GO:1902201">
    <property type="term" value="P:negative regulation of bacterial-type flagellum-dependent cell motility"/>
    <property type="evidence" value="ECO:0007669"/>
    <property type="project" value="TreeGrafter"/>
</dbReference>
<evidence type="ECO:0000313" key="7">
    <source>
        <dbReference type="Proteomes" id="UP000075359"/>
    </source>
</evidence>
<dbReference type="PROSITE" id="PS51371">
    <property type="entry name" value="CBS"/>
    <property type="match status" value="3"/>
</dbReference>
<dbReference type="RefSeq" id="WP_067329396.1">
    <property type="nucleotide sequence ID" value="NZ_LNKT01000005.1"/>
</dbReference>
<evidence type="ECO:0000259" key="5">
    <source>
        <dbReference type="PROSITE" id="PS51371"/>
    </source>
</evidence>
<dbReference type="NCBIfam" id="TIGR00254">
    <property type="entry name" value="GGDEF"/>
    <property type="match status" value="1"/>
</dbReference>
<dbReference type="Gene3D" id="3.30.70.270">
    <property type="match status" value="1"/>
</dbReference>
<dbReference type="SMART" id="SM00116">
    <property type="entry name" value="CBS"/>
    <property type="match status" value="4"/>
</dbReference>
<keyword evidence="7" id="KW-1185">Reference proteome</keyword>
<evidence type="ECO:0000256" key="2">
    <source>
        <dbReference type="ARBA" id="ARBA00034247"/>
    </source>
</evidence>
<dbReference type="PANTHER" id="PTHR45138:SF9">
    <property type="entry name" value="DIGUANYLATE CYCLASE DGCM-RELATED"/>
    <property type="match status" value="1"/>
</dbReference>
<dbReference type="GO" id="GO:0043709">
    <property type="term" value="P:cell adhesion involved in single-species biofilm formation"/>
    <property type="evidence" value="ECO:0007669"/>
    <property type="project" value="TreeGrafter"/>
</dbReference>
<evidence type="ECO:0000313" key="6">
    <source>
        <dbReference type="EMBL" id="KYJ87101.1"/>
    </source>
</evidence>
<comment type="caution">
    <text evidence="6">The sequence shown here is derived from an EMBL/GenBank/DDBJ whole genome shotgun (WGS) entry which is preliminary data.</text>
</comment>
<dbReference type="InterPro" id="IPR000160">
    <property type="entry name" value="GGDEF_dom"/>
</dbReference>
<dbReference type="SMART" id="SM00267">
    <property type="entry name" value="GGDEF"/>
    <property type="match status" value="1"/>
</dbReference>
<dbReference type="InterPro" id="IPR043128">
    <property type="entry name" value="Rev_trsase/Diguanyl_cyclase"/>
</dbReference>
<dbReference type="PROSITE" id="PS50887">
    <property type="entry name" value="GGDEF"/>
    <property type="match status" value="1"/>
</dbReference>
<dbReference type="GO" id="GO:0005886">
    <property type="term" value="C:plasma membrane"/>
    <property type="evidence" value="ECO:0007669"/>
    <property type="project" value="TreeGrafter"/>
</dbReference>
<dbReference type="InterPro" id="IPR050469">
    <property type="entry name" value="Diguanylate_Cyclase"/>
</dbReference>
<feature type="domain" description="GGDEF" evidence="4">
    <location>
        <begin position="314"/>
        <end position="443"/>
    </location>
</feature>
<dbReference type="CDD" id="cd02205">
    <property type="entry name" value="CBS_pair_SF"/>
    <property type="match status" value="3"/>
</dbReference>
<evidence type="ECO:0000256" key="3">
    <source>
        <dbReference type="PROSITE-ProRule" id="PRU00703"/>
    </source>
</evidence>
<dbReference type="PANTHER" id="PTHR45138">
    <property type="entry name" value="REGULATORY COMPONENTS OF SENSORY TRANSDUCTION SYSTEM"/>
    <property type="match status" value="1"/>
</dbReference>
<feature type="domain" description="CBS" evidence="5">
    <location>
        <begin position="138"/>
        <end position="193"/>
    </location>
</feature>
<gene>
    <name evidence="6" type="ORF">AS592_03820</name>
</gene>
<evidence type="ECO:0000259" key="4">
    <source>
        <dbReference type="PROSITE" id="PS50887"/>
    </source>
</evidence>
<accession>A0A151CHV6</accession>
<dbReference type="EMBL" id="LNKT01000005">
    <property type="protein sequence ID" value="KYJ87101.1"/>
    <property type="molecule type" value="Genomic_DNA"/>
</dbReference>
<dbReference type="AlphaFoldDB" id="A0A151CHV6"/>
<proteinExistence type="predicted"/>
<dbReference type="FunFam" id="3.30.70.270:FF:000001">
    <property type="entry name" value="Diguanylate cyclase domain protein"/>
    <property type="match status" value="1"/>
</dbReference>
<dbReference type="SUPFAM" id="SSF54631">
    <property type="entry name" value="CBS-domain pair"/>
    <property type="match status" value="2"/>
</dbReference>